<sequence>MADLKKLKADILEDGIIDETEVKTLIDAIYEDGVVDREEIDLLVALRNEAKEACQAFSDLFFTAMREHVLADGVIDEDEVQLLDAAIYADGVVDDDEKQLLRDLKAGAKSACPAFDALCGKCLG</sequence>
<name>A0A450S9J9_9GAMM</name>
<dbReference type="EMBL" id="CAADFL010000061">
    <property type="protein sequence ID" value="VFK08165.1"/>
    <property type="molecule type" value="Genomic_DNA"/>
</dbReference>
<dbReference type="EMBL" id="CAADFA010000062">
    <property type="protein sequence ID" value="VFJ48697.1"/>
    <property type="molecule type" value="Genomic_DNA"/>
</dbReference>
<dbReference type="AlphaFoldDB" id="A0A450S9J9"/>
<evidence type="ECO:0008006" key="4">
    <source>
        <dbReference type="Google" id="ProtNLM"/>
    </source>
</evidence>
<evidence type="ECO:0000313" key="2">
    <source>
        <dbReference type="EMBL" id="VFJ48697.1"/>
    </source>
</evidence>
<dbReference type="EMBL" id="CAADEZ010000060">
    <property type="protein sequence ID" value="VFJ48468.1"/>
    <property type="molecule type" value="Genomic_DNA"/>
</dbReference>
<gene>
    <name evidence="1" type="ORF">BECKFM1743A_GA0114220_100603</name>
    <name evidence="3" type="ORF">BECKFM1743B_GA0114221_100613</name>
    <name evidence="2" type="ORF">BECKFM1743C_GA0114222_100629</name>
</gene>
<protein>
    <recommendedName>
        <fullName evidence="4">Tellurite resistance protein TerB</fullName>
    </recommendedName>
</protein>
<reference evidence="2" key="1">
    <citation type="submission" date="2019-02" db="EMBL/GenBank/DDBJ databases">
        <authorList>
            <person name="Gruber-Vodicka R. H."/>
            <person name="Seah K. B. B."/>
        </authorList>
    </citation>
    <scope>NUCLEOTIDE SEQUENCE</scope>
    <source>
        <strain evidence="1">BECK_BZ163</strain>
        <strain evidence="3">BECK_BZ164</strain>
        <strain evidence="2">BECK_BZ165</strain>
    </source>
</reference>
<evidence type="ECO:0000313" key="1">
    <source>
        <dbReference type="EMBL" id="VFJ48468.1"/>
    </source>
</evidence>
<accession>A0A450S9J9</accession>
<proteinExistence type="predicted"/>
<organism evidence="2">
    <name type="scientific">Candidatus Kentrum sp. FM</name>
    <dbReference type="NCBI Taxonomy" id="2126340"/>
    <lineage>
        <taxon>Bacteria</taxon>
        <taxon>Pseudomonadati</taxon>
        <taxon>Pseudomonadota</taxon>
        <taxon>Gammaproteobacteria</taxon>
        <taxon>Candidatus Kentrum</taxon>
    </lineage>
</organism>
<evidence type="ECO:0000313" key="3">
    <source>
        <dbReference type="EMBL" id="VFK08165.1"/>
    </source>
</evidence>